<reference evidence="10" key="1">
    <citation type="submission" date="2013-10" db="EMBL/GenBank/DDBJ databases">
        <title>Genomic analysis of the causative agents of coccidiosis in chickens.</title>
        <authorList>
            <person name="Reid A.J."/>
            <person name="Blake D."/>
            <person name="Billington K."/>
            <person name="Browne H."/>
            <person name="Dunn M."/>
            <person name="Hung S."/>
            <person name="Kawahara F."/>
            <person name="Miranda-Saavedra D."/>
            <person name="Mourier T."/>
            <person name="Nagra H."/>
            <person name="Otto T.D."/>
            <person name="Rawlings N."/>
            <person name="Sanchez A."/>
            <person name="Sanders M."/>
            <person name="Subramaniam C."/>
            <person name="Tay Y."/>
            <person name="Dear P."/>
            <person name="Doerig C."/>
            <person name="Gruber A."/>
            <person name="Parkinson J."/>
            <person name="Shirley M."/>
            <person name="Wan K.L."/>
            <person name="Berriman M."/>
            <person name="Tomley F."/>
            <person name="Pain A."/>
        </authorList>
    </citation>
    <scope>NUCLEOTIDE SEQUENCE</scope>
    <source>
        <strain evidence="10">Houghton</strain>
    </source>
</reference>
<keyword evidence="4" id="KW-0805">Transcription regulation</keyword>
<keyword evidence="3" id="KW-0156">Chromatin regulator</keyword>
<dbReference type="GO" id="GO:0006325">
    <property type="term" value="P:chromatin organization"/>
    <property type="evidence" value="ECO:0007669"/>
    <property type="project" value="UniProtKB-KW"/>
</dbReference>
<dbReference type="EMBL" id="HG671104">
    <property type="protein sequence ID" value="CDI79908.1"/>
    <property type="molecule type" value="Genomic_DNA"/>
</dbReference>
<dbReference type="Pfam" id="PF09340">
    <property type="entry name" value="NuA4"/>
    <property type="match status" value="1"/>
</dbReference>
<dbReference type="GO" id="GO:0005634">
    <property type="term" value="C:nucleus"/>
    <property type="evidence" value="ECO:0007669"/>
    <property type="project" value="UniProtKB-SubCell"/>
</dbReference>
<proteinExistence type="inferred from homology"/>
<feature type="region of interest" description="Disordered" evidence="9">
    <location>
        <begin position="180"/>
        <end position="245"/>
    </location>
</feature>
<evidence type="ECO:0000256" key="5">
    <source>
        <dbReference type="ARBA" id="ARBA00023054"/>
    </source>
</evidence>
<evidence type="ECO:0000256" key="3">
    <source>
        <dbReference type="ARBA" id="ARBA00022853"/>
    </source>
</evidence>
<evidence type="ECO:0000313" key="11">
    <source>
        <dbReference type="Proteomes" id="UP000018050"/>
    </source>
</evidence>
<dbReference type="GeneID" id="25272779"/>
<dbReference type="Proteomes" id="UP000018050">
    <property type="component" value="Unassembled WGS sequence"/>
</dbReference>
<evidence type="ECO:0008006" key="12">
    <source>
        <dbReference type="Google" id="ProtNLM"/>
    </source>
</evidence>
<evidence type="ECO:0000256" key="7">
    <source>
        <dbReference type="ARBA" id="ARBA00023242"/>
    </source>
</evidence>
<keyword evidence="5 8" id="KW-0175">Coiled coil</keyword>
<comment type="subcellular location">
    <subcellularLocation>
        <location evidence="1">Nucleus</location>
    </subcellularLocation>
</comment>
<dbReference type="OrthoDB" id="440324at2759"/>
<evidence type="ECO:0000256" key="6">
    <source>
        <dbReference type="ARBA" id="ARBA00023163"/>
    </source>
</evidence>
<sequence length="272" mass="27236">MESVDYHHPPGAVHAPSYGQGRGLLSPSSADAGKSSVDEGGNSGFSGVYAAFGGQAAPGMAADANCWGREEAPKPLKKIPVYQDMLKLQEKLEADVLALENKIYEMEGNYLAATADVGNMIRGWEGYTSSATKARRPAAKATGGSSIDQERLFSLTSTTSRASRELNSLTCAEEAEKPVLGASGGGGGWNNSAASQVSNSRNSACSGSATKSTKRPPSRTGGGGVSNSSKGAAAGRHSSGAAAAAVGGSKASCANSAAADAAGSGSACHGRM</sequence>
<organism evidence="10 11">
    <name type="scientific">Eimeria acervulina</name>
    <name type="common">Coccidian parasite</name>
    <dbReference type="NCBI Taxonomy" id="5801"/>
    <lineage>
        <taxon>Eukaryota</taxon>
        <taxon>Sar</taxon>
        <taxon>Alveolata</taxon>
        <taxon>Apicomplexa</taxon>
        <taxon>Conoidasida</taxon>
        <taxon>Coccidia</taxon>
        <taxon>Eucoccidiorida</taxon>
        <taxon>Eimeriorina</taxon>
        <taxon>Eimeriidae</taxon>
        <taxon>Eimeria</taxon>
    </lineage>
</organism>
<gene>
    <name evidence="10" type="ORF">EAH_00047090</name>
</gene>
<evidence type="ECO:0000256" key="9">
    <source>
        <dbReference type="SAM" id="MobiDB-lite"/>
    </source>
</evidence>
<feature type="compositionally biased region" description="Polar residues" evidence="9">
    <location>
        <begin position="196"/>
        <end position="211"/>
    </location>
</feature>
<dbReference type="AlphaFoldDB" id="U6GKU6"/>
<reference evidence="10" key="2">
    <citation type="submission" date="2013-10" db="EMBL/GenBank/DDBJ databases">
        <authorList>
            <person name="Aslett M."/>
        </authorList>
    </citation>
    <scope>NUCLEOTIDE SEQUENCE</scope>
    <source>
        <strain evidence="10">Houghton</strain>
    </source>
</reference>
<evidence type="ECO:0000313" key="10">
    <source>
        <dbReference type="EMBL" id="CDI79908.1"/>
    </source>
</evidence>
<dbReference type="GO" id="GO:0000123">
    <property type="term" value="C:histone acetyltransferase complex"/>
    <property type="evidence" value="ECO:0007669"/>
    <property type="project" value="InterPro"/>
</dbReference>
<feature type="region of interest" description="Disordered" evidence="9">
    <location>
        <begin position="131"/>
        <end position="159"/>
    </location>
</feature>
<evidence type="ECO:0000256" key="1">
    <source>
        <dbReference type="ARBA" id="ARBA00004123"/>
    </source>
</evidence>
<evidence type="ECO:0000256" key="8">
    <source>
        <dbReference type="SAM" id="Coils"/>
    </source>
</evidence>
<dbReference type="PANTHER" id="PTHR13476">
    <property type="entry name" value="CHROMATIN MODIFICATION-RELATED PROTEIN MEAF6"/>
    <property type="match status" value="1"/>
</dbReference>
<feature type="region of interest" description="Disordered" evidence="9">
    <location>
        <begin position="1"/>
        <end position="38"/>
    </location>
</feature>
<keyword evidence="7" id="KW-0539">Nucleus</keyword>
<feature type="coiled-coil region" evidence="8">
    <location>
        <begin position="82"/>
        <end position="109"/>
    </location>
</feature>
<comment type="similarity">
    <text evidence="2">Belongs to the EAF6 family.</text>
</comment>
<dbReference type="VEuPathDB" id="ToxoDB:EAH_00047090"/>
<evidence type="ECO:0000256" key="4">
    <source>
        <dbReference type="ARBA" id="ARBA00023015"/>
    </source>
</evidence>
<dbReference type="RefSeq" id="XP_013250049.1">
    <property type="nucleotide sequence ID" value="XM_013394595.1"/>
</dbReference>
<keyword evidence="6" id="KW-0804">Transcription</keyword>
<keyword evidence="11" id="KW-1185">Reference proteome</keyword>
<accession>U6GKU6</accession>
<name>U6GKU6_EIMAC</name>
<protein>
    <recommendedName>
        <fullName evidence="12">Chromatin modification-related protein MEAF6</fullName>
    </recommendedName>
</protein>
<evidence type="ECO:0000256" key="2">
    <source>
        <dbReference type="ARBA" id="ARBA00010916"/>
    </source>
</evidence>
<dbReference type="InterPro" id="IPR015418">
    <property type="entry name" value="Eaf6"/>
</dbReference>
<feature type="compositionally biased region" description="Low complexity" evidence="9">
    <location>
        <begin position="228"/>
        <end position="245"/>
    </location>
</feature>